<dbReference type="NCBIfam" id="TIGR03953">
    <property type="entry name" value="rplD_bact"/>
    <property type="match status" value="1"/>
</dbReference>
<dbReference type="PANTHER" id="PTHR10746">
    <property type="entry name" value="50S RIBOSOMAL PROTEIN L4"/>
    <property type="match status" value="1"/>
</dbReference>
<keyword evidence="5" id="KW-0699">rRNA-binding</keyword>
<keyword evidence="3 5" id="KW-0687">Ribonucleoprotein</keyword>
<dbReference type="EMBL" id="MFPV01000033">
    <property type="protein sequence ID" value="OGH61866.1"/>
    <property type="molecule type" value="Genomic_DNA"/>
</dbReference>
<dbReference type="SUPFAM" id="SSF52166">
    <property type="entry name" value="Ribosomal protein L4"/>
    <property type="match status" value="1"/>
</dbReference>
<feature type="compositionally biased region" description="Basic residues" evidence="6">
    <location>
        <begin position="61"/>
        <end position="78"/>
    </location>
</feature>
<proteinExistence type="inferred from homology"/>
<gene>
    <name evidence="5" type="primary">rplD</name>
    <name evidence="7" type="ORF">A2848_01275</name>
</gene>
<comment type="function">
    <text evidence="5">Forms part of the polypeptide exit tunnel.</text>
</comment>
<comment type="subunit">
    <text evidence="5">Part of the 50S ribosomal subunit.</text>
</comment>
<evidence type="ECO:0000256" key="4">
    <source>
        <dbReference type="ARBA" id="ARBA00035244"/>
    </source>
</evidence>
<dbReference type="InterPro" id="IPR002136">
    <property type="entry name" value="Ribosomal_uL4"/>
</dbReference>
<dbReference type="PANTHER" id="PTHR10746:SF6">
    <property type="entry name" value="LARGE RIBOSOMAL SUBUNIT PROTEIN UL4M"/>
    <property type="match status" value="1"/>
</dbReference>
<dbReference type="InterPro" id="IPR023574">
    <property type="entry name" value="Ribosomal_uL4_dom_sf"/>
</dbReference>
<comment type="similarity">
    <text evidence="1 5">Belongs to the universal ribosomal protein uL4 family.</text>
</comment>
<comment type="function">
    <text evidence="5">One of the primary rRNA binding proteins, this protein initially binds near the 5'-end of the 23S rRNA. It is important during the early stages of 50S assembly. It makes multiple contacts with different domains of the 23S rRNA in the assembled 50S subunit and ribosome.</text>
</comment>
<feature type="region of interest" description="Disordered" evidence="6">
    <location>
        <begin position="45"/>
        <end position="79"/>
    </location>
</feature>
<dbReference type="Proteomes" id="UP000176329">
    <property type="component" value="Unassembled WGS sequence"/>
</dbReference>
<dbReference type="Pfam" id="PF00573">
    <property type="entry name" value="Ribosomal_L4"/>
    <property type="match status" value="1"/>
</dbReference>
<evidence type="ECO:0000313" key="8">
    <source>
        <dbReference type="Proteomes" id="UP000176329"/>
    </source>
</evidence>
<dbReference type="InterPro" id="IPR013005">
    <property type="entry name" value="Ribosomal_uL4-like"/>
</dbReference>
<protein>
    <recommendedName>
        <fullName evidence="4 5">Large ribosomal subunit protein uL4</fullName>
    </recommendedName>
</protein>
<sequence length="211" mass="23063">MSVTLGTYNAQGKKIGDMKTDSVLFTEKMQPGLVHEVYTLASASMRQGGSHTKTRGEVRGGGKKPWKQKGTGRARHGSTRSPIWVGGGITFGPRTEKNYTRKINKQAARKALRMVVANRAENDHIFVMADQNTDGKTKGFVAFLTAIGIKGRSVLVVTGGSADTALYRAGRNITRVDVLPANEINITELLEHQYLVMSEDAIKSLEQLFVK</sequence>
<evidence type="ECO:0000256" key="6">
    <source>
        <dbReference type="SAM" id="MobiDB-lite"/>
    </source>
</evidence>
<dbReference type="GO" id="GO:1990904">
    <property type="term" value="C:ribonucleoprotein complex"/>
    <property type="evidence" value="ECO:0007669"/>
    <property type="project" value="UniProtKB-KW"/>
</dbReference>
<evidence type="ECO:0000313" key="7">
    <source>
        <dbReference type="EMBL" id="OGH61866.1"/>
    </source>
</evidence>
<evidence type="ECO:0000256" key="5">
    <source>
        <dbReference type="HAMAP-Rule" id="MF_01328"/>
    </source>
</evidence>
<evidence type="ECO:0000256" key="1">
    <source>
        <dbReference type="ARBA" id="ARBA00010528"/>
    </source>
</evidence>
<dbReference type="GO" id="GO:0006412">
    <property type="term" value="P:translation"/>
    <property type="evidence" value="ECO:0007669"/>
    <property type="project" value="UniProtKB-UniRule"/>
</dbReference>
<dbReference type="GO" id="GO:0019843">
    <property type="term" value="F:rRNA binding"/>
    <property type="evidence" value="ECO:0007669"/>
    <property type="project" value="UniProtKB-UniRule"/>
</dbReference>
<accession>A0A1F6LR73</accession>
<evidence type="ECO:0000256" key="2">
    <source>
        <dbReference type="ARBA" id="ARBA00022980"/>
    </source>
</evidence>
<organism evidence="7 8">
    <name type="scientific">Candidatus Magasanikbacteria bacterium RIFCSPHIGHO2_01_FULL_50_8</name>
    <dbReference type="NCBI Taxonomy" id="1798674"/>
    <lineage>
        <taxon>Bacteria</taxon>
        <taxon>Candidatus Magasanikiibacteriota</taxon>
    </lineage>
</organism>
<dbReference type="GO" id="GO:0005840">
    <property type="term" value="C:ribosome"/>
    <property type="evidence" value="ECO:0007669"/>
    <property type="project" value="UniProtKB-KW"/>
</dbReference>
<keyword evidence="2 5" id="KW-0689">Ribosomal protein</keyword>
<comment type="caution">
    <text evidence="7">The sequence shown here is derived from an EMBL/GenBank/DDBJ whole genome shotgun (WGS) entry which is preliminary data.</text>
</comment>
<keyword evidence="5" id="KW-0694">RNA-binding</keyword>
<dbReference type="AlphaFoldDB" id="A0A1F6LR73"/>
<dbReference type="HAMAP" id="MF_01328_B">
    <property type="entry name" value="Ribosomal_uL4_B"/>
    <property type="match status" value="1"/>
</dbReference>
<evidence type="ECO:0000256" key="3">
    <source>
        <dbReference type="ARBA" id="ARBA00023274"/>
    </source>
</evidence>
<name>A0A1F6LR73_9BACT</name>
<reference evidence="7 8" key="1">
    <citation type="journal article" date="2016" name="Nat. Commun.">
        <title>Thousands of microbial genomes shed light on interconnected biogeochemical processes in an aquifer system.</title>
        <authorList>
            <person name="Anantharaman K."/>
            <person name="Brown C.T."/>
            <person name="Hug L.A."/>
            <person name="Sharon I."/>
            <person name="Castelle C.J."/>
            <person name="Probst A.J."/>
            <person name="Thomas B.C."/>
            <person name="Singh A."/>
            <person name="Wilkins M.J."/>
            <person name="Karaoz U."/>
            <person name="Brodie E.L."/>
            <person name="Williams K.H."/>
            <person name="Hubbard S.S."/>
            <person name="Banfield J.F."/>
        </authorList>
    </citation>
    <scope>NUCLEOTIDE SEQUENCE [LARGE SCALE GENOMIC DNA]</scope>
</reference>
<dbReference type="Gene3D" id="3.40.1370.10">
    <property type="match status" value="1"/>
</dbReference>
<dbReference type="GO" id="GO:0003735">
    <property type="term" value="F:structural constituent of ribosome"/>
    <property type="evidence" value="ECO:0007669"/>
    <property type="project" value="InterPro"/>
</dbReference>